<keyword evidence="6" id="KW-1185">Reference proteome</keyword>
<dbReference type="EC" id="2.1.1.-" evidence="5"/>
<comment type="similarity">
    <text evidence="1">Belongs to the methyltransferase superfamily.</text>
</comment>
<proteinExistence type="inferred from homology"/>
<evidence type="ECO:0000256" key="1">
    <source>
        <dbReference type="ARBA" id="ARBA00008361"/>
    </source>
</evidence>
<evidence type="ECO:0000313" key="6">
    <source>
        <dbReference type="Proteomes" id="UP001589619"/>
    </source>
</evidence>
<dbReference type="InterPro" id="IPR013216">
    <property type="entry name" value="Methyltransf_11"/>
</dbReference>
<dbReference type="SUPFAM" id="SSF53335">
    <property type="entry name" value="S-adenosyl-L-methionine-dependent methyltransferases"/>
    <property type="match status" value="1"/>
</dbReference>
<dbReference type="Gene3D" id="3.40.50.150">
    <property type="entry name" value="Vaccinia Virus protein VP39"/>
    <property type="match status" value="1"/>
</dbReference>
<dbReference type="GO" id="GO:0008168">
    <property type="term" value="F:methyltransferase activity"/>
    <property type="evidence" value="ECO:0007669"/>
    <property type="project" value="UniProtKB-KW"/>
</dbReference>
<gene>
    <name evidence="5" type="ORF">ACFFNY_21640</name>
</gene>
<dbReference type="CDD" id="cd02440">
    <property type="entry name" value="AdoMet_MTases"/>
    <property type="match status" value="1"/>
</dbReference>
<dbReference type="InterPro" id="IPR051052">
    <property type="entry name" value="Diverse_substrate_MTase"/>
</dbReference>
<dbReference type="PANTHER" id="PTHR44942">
    <property type="entry name" value="METHYLTRANSF_11 DOMAIN-CONTAINING PROTEIN"/>
    <property type="match status" value="1"/>
</dbReference>
<reference evidence="5 6" key="1">
    <citation type="submission" date="2024-09" db="EMBL/GenBank/DDBJ databases">
        <authorList>
            <person name="Sun Q."/>
            <person name="Mori K."/>
        </authorList>
    </citation>
    <scope>NUCLEOTIDE SEQUENCE [LARGE SCALE GENOMIC DNA]</scope>
    <source>
        <strain evidence="5 6">JCM 12520</strain>
    </source>
</reference>
<name>A0ABV5W0X7_9BACL</name>
<protein>
    <submittedName>
        <fullName evidence="5">Class I SAM-dependent methyltransferase</fullName>
        <ecNumber evidence="5">2.1.1.-</ecNumber>
    </submittedName>
</protein>
<organism evidence="5 6">
    <name type="scientific">Paenibacillus hodogayensis</name>
    <dbReference type="NCBI Taxonomy" id="279208"/>
    <lineage>
        <taxon>Bacteria</taxon>
        <taxon>Bacillati</taxon>
        <taxon>Bacillota</taxon>
        <taxon>Bacilli</taxon>
        <taxon>Bacillales</taxon>
        <taxon>Paenibacillaceae</taxon>
        <taxon>Paenibacillus</taxon>
    </lineage>
</organism>
<evidence type="ECO:0000256" key="3">
    <source>
        <dbReference type="ARBA" id="ARBA00022679"/>
    </source>
</evidence>
<keyword evidence="2 5" id="KW-0489">Methyltransferase</keyword>
<dbReference type="Proteomes" id="UP001589619">
    <property type="component" value="Unassembled WGS sequence"/>
</dbReference>
<dbReference type="EMBL" id="JBHMAG010000014">
    <property type="protein sequence ID" value="MFB9754180.1"/>
    <property type="molecule type" value="Genomic_DNA"/>
</dbReference>
<comment type="caution">
    <text evidence="5">The sequence shown here is derived from an EMBL/GenBank/DDBJ whole genome shotgun (WGS) entry which is preliminary data.</text>
</comment>
<keyword evidence="3 5" id="KW-0808">Transferase</keyword>
<evidence type="ECO:0000259" key="4">
    <source>
        <dbReference type="Pfam" id="PF08241"/>
    </source>
</evidence>
<dbReference type="RefSeq" id="WP_344914181.1">
    <property type="nucleotide sequence ID" value="NZ_BAAAYO010000013.1"/>
</dbReference>
<evidence type="ECO:0000313" key="5">
    <source>
        <dbReference type="EMBL" id="MFB9754180.1"/>
    </source>
</evidence>
<dbReference type="InterPro" id="IPR029063">
    <property type="entry name" value="SAM-dependent_MTases_sf"/>
</dbReference>
<dbReference type="Pfam" id="PF08241">
    <property type="entry name" value="Methyltransf_11"/>
    <property type="match status" value="1"/>
</dbReference>
<accession>A0ABV5W0X7</accession>
<sequence length="273" mass="30575">MIPEGNLRSNIDRFLGFEQLYDRFRPEAPPQVVDLLTRYLSGKPALVVDLGCGTGLSTFAWKDDAERIIGVEPNPDMIGKAKAKQAAMDNTGHMSFIQGYSNEIAIPDGSAQIVTCSQSFHWMEPVSTLREVSRILADGGIFAAYDCDWPPTVHWSIEDAYNRLLAKSDALLSRLASPDEQAIKRDKEQHLQQLRHSGLFRYTKEIVFHNVEQGDAERFVGLAVSQGGLQTVLKLGSAELDEDIAAFRRSAENYFAGRTLEFIFSYRMRLGIK</sequence>
<dbReference type="GO" id="GO:0032259">
    <property type="term" value="P:methylation"/>
    <property type="evidence" value="ECO:0007669"/>
    <property type="project" value="UniProtKB-KW"/>
</dbReference>
<feature type="domain" description="Methyltransferase type 11" evidence="4">
    <location>
        <begin position="48"/>
        <end position="143"/>
    </location>
</feature>
<dbReference type="PANTHER" id="PTHR44942:SF4">
    <property type="entry name" value="METHYLTRANSFERASE TYPE 11 DOMAIN-CONTAINING PROTEIN"/>
    <property type="match status" value="1"/>
</dbReference>
<evidence type="ECO:0000256" key="2">
    <source>
        <dbReference type="ARBA" id="ARBA00022603"/>
    </source>
</evidence>